<dbReference type="Gene3D" id="1.25.40.10">
    <property type="entry name" value="Tetratricopeptide repeat domain"/>
    <property type="match status" value="5"/>
</dbReference>
<feature type="domain" description="DYW" evidence="3">
    <location>
        <begin position="705"/>
        <end position="797"/>
    </location>
</feature>
<dbReference type="EC" id="3.6.1.-" evidence="4"/>
<keyword evidence="4" id="KW-0378">Hydrolase</keyword>
<dbReference type="GO" id="GO:0008270">
    <property type="term" value="F:zinc ion binding"/>
    <property type="evidence" value="ECO:0007669"/>
    <property type="project" value="InterPro"/>
</dbReference>
<evidence type="ECO:0000313" key="5">
    <source>
        <dbReference type="Proteomes" id="UP000236161"/>
    </source>
</evidence>
<dbReference type="InterPro" id="IPR011990">
    <property type="entry name" value="TPR-like_helical_dom_sf"/>
</dbReference>
<proteinExistence type="predicted"/>
<feature type="repeat" description="PPR" evidence="2">
    <location>
        <begin position="287"/>
        <end position="322"/>
    </location>
</feature>
<dbReference type="Pfam" id="PF20431">
    <property type="entry name" value="E_motif"/>
    <property type="match status" value="1"/>
</dbReference>
<sequence length="797" mass="88557">MTVIATVAPLPSNPLHRNRDAPINFLNVAKNLLQNSHLQAEGLHARLLKAGFLSFTSICNTLVHRYSDSGQISHARQVFDEIPQRNHVSWTSLISGNSRLGNSEDALETFLRMLDHGFHPNQFAFGSVLRSCSVSGYLEFGEQLHGLIMKMGFFCNVFVNSGLISTYSRNGRFDTALEILERMEKDVFSWTVMIIGFSNGRKPFEAITTFARMLKEGMMASEFALTSFFKACAYMEGLREGSQAHCYAIKTGLEDVMSVRASLIDFYVKSGDIHNARLIYDRSSPYDVVMCTAMIGAYAHNGNTKQAIEMLHEMIREFDISPNEFTFASLISSAAENGDVGLGTILHAFALKAGYSAITHVEGALIDMYAKGGNIEDAFTVFNNMETKDNVSCSSLLSGLSSNGYDQEALEFFSDLHNSSVKPDPFAVASAMTSCAKLSDQLVGKQIHSQIIKSGLESDTCIASSMIDMYAKSGTIEDAQSVFENLSAKDRIAWTAIIDGYAQHGQGRKALELFGEMIEAGINPNEVTFVSVLNACSHSQLIEEGIWLFGLMKSEYRIEPLIEHYACVVDLLGRAGRLEEGLEFINAMPMQPTTLIWRLFLGACRNHNNLNLGIQASKFLLELDPEDDAAYVLLANIYAFNDQWGNALETRNIMKLRNVRKVPGLSWVLVQNSYHVFGAGDTCHPQKELIYKKLYEVMSNVKKAGYVPVTEFALHDVNESEKERLLVHHSEKLAVAFGLIGSVEGSPIRVFKNLRICGDCHAAIKLISLVYRRTIIVRDVSRFHHFSEGACSCGEYW</sequence>
<feature type="repeat" description="PPR" evidence="2">
    <location>
        <begin position="186"/>
        <end position="220"/>
    </location>
</feature>
<dbReference type="InterPro" id="IPR046960">
    <property type="entry name" value="PPR_At4g14850-like_plant"/>
</dbReference>
<organism evidence="4 5">
    <name type="scientific">Apostasia shenzhenica</name>
    <dbReference type="NCBI Taxonomy" id="1088818"/>
    <lineage>
        <taxon>Eukaryota</taxon>
        <taxon>Viridiplantae</taxon>
        <taxon>Streptophyta</taxon>
        <taxon>Embryophyta</taxon>
        <taxon>Tracheophyta</taxon>
        <taxon>Spermatophyta</taxon>
        <taxon>Magnoliopsida</taxon>
        <taxon>Liliopsida</taxon>
        <taxon>Asparagales</taxon>
        <taxon>Orchidaceae</taxon>
        <taxon>Apostasioideae</taxon>
        <taxon>Apostasia</taxon>
    </lineage>
</organism>
<dbReference type="InterPro" id="IPR032867">
    <property type="entry name" value="DYW_dom"/>
</dbReference>
<evidence type="ECO:0000256" key="1">
    <source>
        <dbReference type="ARBA" id="ARBA00022737"/>
    </source>
</evidence>
<keyword evidence="1" id="KW-0677">Repeat</keyword>
<dbReference type="FunFam" id="1.25.40.10:FF:000366">
    <property type="entry name" value="Pentatricopeptide (PPR) repeat-containing protein"/>
    <property type="match status" value="1"/>
</dbReference>
<dbReference type="EMBL" id="KZ452039">
    <property type="protein sequence ID" value="PKA49339.1"/>
    <property type="molecule type" value="Genomic_DNA"/>
</dbReference>
<accession>A0A2I0A1C6</accession>
<reference evidence="4 5" key="1">
    <citation type="journal article" date="2017" name="Nature">
        <title>The Apostasia genome and the evolution of orchids.</title>
        <authorList>
            <person name="Zhang G.Q."/>
            <person name="Liu K.W."/>
            <person name="Li Z."/>
            <person name="Lohaus R."/>
            <person name="Hsiao Y.Y."/>
            <person name="Niu S.C."/>
            <person name="Wang J.Y."/>
            <person name="Lin Y.C."/>
            <person name="Xu Q."/>
            <person name="Chen L.J."/>
            <person name="Yoshida K."/>
            <person name="Fujiwara S."/>
            <person name="Wang Z.W."/>
            <person name="Zhang Y.Q."/>
            <person name="Mitsuda N."/>
            <person name="Wang M."/>
            <person name="Liu G.H."/>
            <person name="Pecoraro L."/>
            <person name="Huang H.X."/>
            <person name="Xiao X.J."/>
            <person name="Lin M."/>
            <person name="Wu X.Y."/>
            <person name="Wu W.L."/>
            <person name="Chen Y.Y."/>
            <person name="Chang S.B."/>
            <person name="Sakamoto S."/>
            <person name="Ohme-Takagi M."/>
            <person name="Yagi M."/>
            <person name="Zeng S.J."/>
            <person name="Shen C.Y."/>
            <person name="Yeh C.M."/>
            <person name="Luo Y.B."/>
            <person name="Tsai W.C."/>
            <person name="Van de Peer Y."/>
            <person name="Liu Z.J."/>
        </authorList>
    </citation>
    <scope>NUCLEOTIDE SEQUENCE [LARGE SCALE GENOMIC DNA]</scope>
    <source>
        <strain evidence="5">cv. Shenzhen</strain>
        <tissue evidence="4">Stem</tissue>
    </source>
</reference>
<dbReference type="Proteomes" id="UP000236161">
    <property type="component" value="Unassembled WGS sequence"/>
</dbReference>
<dbReference type="PANTHER" id="PTHR47926">
    <property type="entry name" value="PENTATRICOPEPTIDE REPEAT-CONTAINING PROTEIN"/>
    <property type="match status" value="1"/>
</dbReference>
<dbReference type="InterPro" id="IPR046848">
    <property type="entry name" value="E_motif"/>
</dbReference>
<dbReference type="OrthoDB" id="185373at2759"/>
<feature type="repeat" description="PPR" evidence="2">
    <location>
        <begin position="389"/>
        <end position="423"/>
    </location>
</feature>
<dbReference type="PROSITE" id="PS51375">
    <property type="entry name" value="PPR"/>
    <property type="match status" value="5"/>
</dbReference>
<dbReference type="InterPro" id="IPR002885">
    <property type="entry name" value="PPR_rpt"/>
</dbReference>
<evidence type="ECO:0000259" key="3">
    <source>
        <dbReference type="Pfam" id="PF14432"/>
    </source>
</evidence>
<feature type="repeat" description="PPR" evidence="2">
    <location>
        <begin position="490"/>
        <end position="524"/>
    </location>
</feature>
<dbReference type="GO" id="GO:0003723">
    <property type="term" value="F:RNA binding"/>
    <property type="evidence" value="ECO:0007669"/>
    <property type="project" value="InterPro"/>
</dbReference>
<feature type="repeat" description="PPR" evidence="2">
    <location>
        <begin position="86"/>
        <end position="120"/>
    </location>
</feature>
<name>A0A2I0A1C6_9ASPA</name>
<protein>
    <submittedName>
        <fullName evidence="4">Pentatricopeptide repeat-containing protein</fullName>
        <ecNumber evidence="4">3.6.1.-</ecNumber>
    </submittedName>
</protein>
<gene>
    <name evidence="4" type="ORF">AXF42_Ash014241</name>
</gene>
<dbReference type="GO" id="GO:0009451">
    <property type="term" value="P:RNA modification"/>
    <property type="evidence" value="ECO:0007669"/>
    <property type="project" value="InterPro"/>
</dbReference>
<dbReference type="FunFam" id="1.25.40.10:FF:000381">
    <property type="entry name" value="Pentatricopeptide repeat-containing protein"/>
    <property type="match status" value="1"/>
</dbReference>
<evidence type="ECO:0000256" key="2">
    <source>
        <dbReference type="PROSITE-ProRule" id="PRU00708"/>
    </source>
</evidence>
<dbReference type="AlphaFoldDB" id="A0A2I0A1C6"/>
<dbReference type="Pfam" id="PF14432">
    <property type="entry name" value="DYW_deaminase"/>
    <property type="match status" value="1"/>
</dbReference>
<dbReference type="Pfam" id="PF01535">
    <property type="entry name" value="PPR"/>
    <property type="match status" value="7"/>
</dbReference>
<dbReference type="NCBIfam" id="TIGR00756">
    <property type="entry name" value="PPR"/>
    <property type="match status" value="6"/>
</dbReference>
<evidence type="ECO:0000313" key="4">
    <source>
        <dbReference type="EMBL" id="PKA49339.1"/>
    </source>
</evidence>
<keyword evidence="5" id="KW-1185">Reference proteome</keyword>
<dbReference type="FunFam" id="1.25.40.10:FF:000031">
    <property type="entry name" value="Pentatricopeptide repeat-containing protein mitochondrial"/>
    <property type="match status" value="1"/>
</dbReference>
<dbReference type="FunFam" id="1.25.40.10:FF:000343">
    <property type="entry name" value="Pentatricopeptide repeat-containing protein At3g58590"/>
    <property type="match status" value="1"/>
</dbReference>
<dbReference type="SUPFAM" id="SSF48452">
    <property type="entry name" value="TPR-like"/>
    <property type="match status" value="2"/>
</dbReference>
<dbReference type="GO" id="GO:0016787">
    <property type="term" value="F:hydrolase activity"/>
    <property type="evidence" value="ECO:0007669"/>
    <property type="project" value="UniProtKB-KW"/>
</dbReference>
<dbReference type="Pfam" id="PF13041">
    <property type="entry name" value="PPR_2"/>
    <property type="match status" value="2"/>
</dbReference>